<reference evidence="2 3" key="1">
    <citation type="submission" date="2016-10" db="EMBL/GenBank/DDBJ databases">
        <authorList>
            <person name="Cai Z."/>
        </authorList>
    </citation>
    <scope>NUCLEOTIDE SEQUENCE [LARGE SCALE GENOMIC DNA]</scope>
</reference>
<dbReference type="AlphaFoldDB" id="A0A383VFH7"/>
<evidence type="ECO:0000313" key="3">
    <source>
        <dbReference type="Proteomes" id="UP000256970"/>
    </source>
</evidence>
<keyword evidence="1" id="KW-0812">Transmembrane</keyword>
<evidence type="ECO:0000313" key="2">
    <source>
        <dbReference type="EMBL" id="SZX64277.1"/>
    </source>
</evidence>
<gene>
    <name evidence="2" type="ORF">BQ4739_LOCUS4792</name>
</gene>
<protein>
    <submittedName>
        <fullName evidence="2">Uncharacterized protein</fullName>
    </submittedName>
</protein>
<accession>A0A383VFH7</accession>
<name>A0A383VFH7_TETOB</name>
<feature type="transmembrane region" description="Helical" evidence="1">
    <location>
        <begin position="222"/>
        <end position="243"/>
    </location>
</feature>
<sequence length="248" mass="26567">MTFQPDIINGIPRFLVMLASAGVFNMTLLAVGATTSRHMLQSITVVPGVVHAYSSFIQGPTTLTAGSLAVLQLNLRDEWSNPIPAQSEHAHAVDVVVIPPCHCIVRVNIEDAVLNVSTKLNHPGLFQIYISVNKDPVRAFPYLISVVPNSTQWSNPGSIIEEPSTHYLPNCSGHGTWANGYCTCHAGWMTDTNIWVGGSISWCNSIHAADAPEPKGSRTNALLALVLATCSIALLSSLAALAYTKIIV</sequence>
<dbReference type="Gene3D" id="2.10.25.10">
    <property type="entry name" value="Laminin"/>
    <property type="match status" value="1"/>
</dbReference>
<keyword evidence="1" id="KW-0472">Membrane</keyword>
<organism evidence="2 3">
    <name type="scientific">Tetradesmus obliquus</name>
    <name type="common">Green alga</name>
    <name type="synonym">Acutodesmus obliquus</name>
    <dbReference type="NCBI Taxonomy" id="3088"/>
    <lineage>
        <taxon>Eukaryota</taxon>
        <taxon>Viridiplantae</taxon>
        <taxon>Chlorophyta</taxon>
        <taxon>core chlorophytes</taxon>
        <taxon>Chlorophyceae</taxon>
        <taxon>CS clade</taxon>
        <taxon>Sphaeropleales</taxon>
        <taxon>Scenedesmaceae</taxon>
        <taxon>Tetradesmus</taxon>
    </lineage>
</organism>
<proteinExistence type="predicted"/>
<dbReference type="Proteomes" id="UP000256970">
    <property type="component" value="Unassembled WGS sequence"/>
</dbReference>
<dbReference type="EMBL" id="FNXT01000391">
    <property type="protein sequence ID" value="SZX64277.1"/>
    <property type="molecule type" value="Genomic_DNA"/>
</dbReference>
<evidence type="ECO:0000256" key="1">
    <source>
        <dbReference type="SAM" id="Phobius"/>
    </source>
</evidence>
<feature type="transmembrane region" description="Helical" evidence="1">
    <location>
        <begin position="14"/>
        <end position="33"/>
    </location>
</feature>
<keyword evidence="1" id="KW-1133">Transmembrane helix</keyword>
<keyword evidence="3" id="KW-1185">Reference proteome</keyword>